<dbReference type="EMBL" id="DXCF01000041">
    <property type="protein sequence ID" value="HIZ10391.1"/>
    <property type="molecule type" value="Genomic_DNA"/>
</dbReference>
<gene>
    <name evidence="2" type="ORF">H9726_07880</name>
</gene>
<evidence type="ECO:0000313" key="3">
    <source>
        <dbReference type="Proteomes" id="UP000824025"/>
    </source>
</evidence>
<keyword evidence="1" id="KW-0732">Signal</keyword>
<feature type="signal peptide" evidence="1">
    <location>
        <begin position="1"/>
        <end position="29"/>
    </location>
</feature>
<accession>A0A9D2IJ25</accession>
<reference evidence="2" key="2">
    <citation type="submission" date="2021-04" db="EMBL/GenBank/DDBJ databases">
        <authorList>
            <person name="Gilroy R."/>
        </authorList>
    </citation>
    <scope>NUCLEOTIDE SEQUENCE</scope>
    <source>
        <strain evidence="2">CHK192-19661</strain>
    </source>
</reference>
<feature type="chain" id="PRO_5038756352" evidence="1">
    <location>
        <begin position="30"/>
        <end position="191"/>
    </location>
</feature>
<comment type="caution">
    <text evidence="2">The sequence shown here is derived from an EMBL/GenBank/DDBJ whole genome shotgun (WGS) entry which is preliminary data.</text>
</comment>
<sequence length="191" mass="20291">MRLRKKFAMFLLAVTAACFMAASAVFAFAAGSGVKVEDFFTADGLTLTENVAGTSLKDGGGTALFPDEDKTGIQVGGEGGTLTVNKSLFGAFEMDFRVWAETTMTSGEWGNFADTAAYNTREVAITLDDGNNKFTIHVRGGDAGRAIAPSAYVSYGDGTDLYAMKYSDTTGAFENYRLNGYGTWLTGTSFV</sequence>
<name>A0A9D2IJ25_9FIRM</name>
<evidence type="ECO:0000256" key="1">
    <source>
        <dbReference type="SAM" id="SignalP"/>
    </source>
</evidence>
<dbReference type="AlphaFoldDB" id="A0A9D2IJ25"/>
<feature type="non-terminal residue" evidence="2">
    <location>
        <position position="191"/>
    </location>
</feature>
<proteinExistence type="predicted"/>
<reference evidence="2" key="1">
    <citation type="journal article" date="2021" name="PeerJ">
        <title>Extensive microbial diversity within the chicken gut microbiome revealed by metagenomics and culture.</title>
        <authorList>
            <person name="Gilroy R."/>
            <person name="Ravi A."/>
            <person name="Getino M."/>
            <person name="Pursley I."/>
            <person name="Horton D.L."/>
            <person name="Alikhan N.F."/>
            <person name="Baker D."/>
            <person name="Gharbi K."/>
            <person name="Hall N."/>
            <person name="Watson M."/>
            <person name="Adriaenssens E.M."/>
            <person name="Foster-Nyarko E."/>
            <person name="Jarju S."/>
            <person name="Secka A."/>
            <person name="Antonio M."/>
            <person name="Oren A."/>
            <person name="Chaudhuri R.R."/>
            <person name="La Ragione R."/>
            <person name="Hildebrand F."/>
            <person name="Pallen M.J."/>
        </authorList>
    </citation>
    <scope>NUCLEOTIDE SEQUENCE</scope>
    <source>
        <strain evidence="2">CHK192-19661</strain>
    </source>
</reference>
<dbReference type="PROSITE" id="PS51257">
    <property type="entry name" value="PROKAR_LIPOPROTEIN"/>
    <property type="match status" value="1"/>
</dbReference>
<dbReference type="Proteomes" id="UP000824025">
    <property type="component" value="Unassembled WGS sequence"/>
</dbReference>
<organism evidence="2 3">
    <name type="scientific">Candidatus Borkfalkia avicola</name>
    <dbReference type="NCBI Taxonomy" id="2838503"/>
    <lineage>
        <taxon>Bacteria</taxon>
        <taxon>Bacillati</taxon>
        <taxon>Bacillota</taxon>
        <taxon>Clostridia</taxon>
        <taxon>Christensenellales</taxon>
        <taxon>Christensenellaceae</taxon>
        <taxon>Candidatus Borkfalkia</taxon>
    </lineage>
</organism>
<protein>
    <submittedName>
        <fullName evidence="2">Uncharacterized protein</fullName>
    </submittedName>
</protein>
<evidence type="ECO:0000313" key="2">
    <source>
        <dbReference type="EMBL" id="HIZ10391.1"/>
    </source>
</evidence>